<sequence>MKSTCDSPLNHSGDNTASLVLRYIYNMRDPTVSLGTDLNLGDVRTFLCRNGFELGRRKNIPMQEWICQLNKLDTED</sequence>
<reference evidence="1" key="2">
    <citation type="journal article" date="2021" name="Genome Biol. Evol.">
        <title>Developing a high-quality reference genome for a parasitic bivalve with doubly uniparental inheritance (Bivalvia: Unionida).</title>
        <authorList>
            <person name="Smith C.H."/>
        </authorList>
    </citation>
    <scope>NUCLEOTIDE SEQUENCE</scope>
    <source>
        <strain evidence="1">CHS0354</strain>
        <tissue evidence="1">Mantle</tissue>
    </source>
</reference>
<gene>
    <name evidence="1" type="ORF">CHS0354_031182</name>
</gene>
<dbReference type="EMBL" id="JAEAOA010001867">
    <property type="protein sequence ID" value="KAK3612111.1"/>
    <property type="molecule type" value="Genomic_DNA"/>
</dbReference>
<name>A0AAE0TKJ7_9BIVA</name>
<dbReference type="AlphaFoldDB" id="A0AAE0TKJ7"/>
<reference evidence="1" key="1">
    <citation type="journal article" date="2021" name="Genome Biol. Evol.">
        <title>A High-Quality Reference Genome for a Parasitic Bivalve with Doubly Uniparental Inheritance (Bivalvia: Unionida).</title>
        <authorList>
            <person name="Smith C.H."/>
        </authorList>
    </citation>
    <scope>NUCLEOTIDE SEQUENCE</scope>
    <source>
        <strain evidence="1">CHS0354</strain>
    </source>
</reference>
<proteinExistence type="predicted"/>
<evidence type="ECO:0000313" key="2">
    <source>
        <dbReference type="Proteomes" id="UP001195483"/>
    </source>
</evidence>
<evidence type="ECO:0000313" key="1">
    <source>
        <dbReference type="EMBL" id="KAK3612111.1"/>
    </source>
</evidence>
<comment type="caution">
    <text evidence="1">The sequence shown here is derived from an EMBL/GenBank/DDBJ whole genome shotgun (WGS) entry which is preliminary data.</text>
</comment>
<accession>A0AAE0TKJ7</accession>
<protein>
    <submittedName>
        <fullName evidence="1">Uncharacterized protein</fullName>
    </submittedName>
</protein>
<organism evidence="1 2">
    <name type="scientific">Potamilus streckersoni</name>
    <dbReference type="NCBI Taxonomy" id="2493646"/>
    <lineage>
        <taxon>Eukaryota</taxon>
        <taxon>Metazoa</taxon>
        <taxon>Spiralia</taxon>
        <taxon>Lophotrochozoa</taxon>
        <taxon>Mollusca</taxon>
        <taxon>Bivalvia</taxon>
        <taxon>Autobranchia</taxon>
        <taxon>Heteroconchia</taxon>
        <taxon>Palaeoheterodonta</taxon>
        <taxon>Unionida</taxon>
        <taxon>Unionoidea</taxon>
        <taxon>Unionidae</taxon>
        <taxon>Ambleminae</taxon>
        <taxon>Lampsilini</taxon>
        <taxon>Potamilus</taxon>
    </lineage>
</organism>
<keyword evidence="2" id="KW-1185">Reference proteome</keyword>
<dbReference type="Proteomes" id="UP001195483">
    <property type="component" value="Unassembled WGS sequence"/>
</dbReference>
<reference evidence="1" key="3">
    <citation type="submission" date="2023-05" db="EMBL/GenBank/DDBJ databases">
        <authorList>
            <person name="Smith C.H."/>
        </authorList>
    </citation>
    <scope>NUCLEOTIDE SEQUENCE</scope>
    <source>
        <strain evidence="1">CHS0354</strain>
        <tissue evidence="1">Mantle</tissue>
    </source>
</reference>